<evidence type="ECO:0000313" key="4">
    <source>
        <dbReference type="Proteomes" id="UP000219338"/>
    </source>
</evidence>
<feature type="transmembrane region" description="Helical" evidence="1">
    <location>
        <begin position="105"/>
        <end position="124"/>
    </location>
</feature>
<feature type="domain" description="DUF6535" evidence="2">
    <location>
        <begin position="83"/>
        <end position="250"/>
    </location>
</feature>
<dbReference type="Proteomes" id="UP000219338">
    <property type="component" value="Unassembled WGS sequence"/>
</dbReference>
<feature type="transmembrane region" description="Helical" evidence="1">
    <location>
        <begin position="177"/>
        <end position="196"/>
    </location>
</feature>
<name>A0A284RUX2_ARMOS</name>
<keyword evidence="1" id="KW-0472">Membrane</keyword>
<protein>
    <recommendedName>
        <fullName evidence="2">DUF6535 domain-containing protein</fullName>
    </recommendedName>
</protein>
<evidence type="ECO:0000259" key="2">
    <source>
        <dbReference type="Pfam" id="PF20153"/>
    </source>
</evidence>
<accession>A0A284RUX2</accession>
<sequence>MDSSENRTGDPSHPPACGTSTLAAAAAAAEGAHFQHNVPSGTFFGLNRCHLHSWGVGATPRNYKARYPPDPRGQEMSENARIWPIYLEEAADFDASMLAEWRDTIDVLLVFAGLFSAVLTTFVVQTSQNMQPDYNEAPMFLLFEILKATASNGTQISIPSTPTSFFSSSRSDEWLNSLWFVSLTLSLITALVAVLVKQWLHQYVAIVSDSSAHGRARIRHLRYAGLQTWQVPMIIGLLPVLLHVSLALFCWPRYFLVLSGHETLILPLIYPYCPYKVPLALYVHHLYQYVPRLYLYGNSYLIPRIRYYIIFMRHYPYTQVFGRSRNDCLYRHQRWLEEWERQEQQERRERQQSLIPFRQKFLTLKETEHDYIQQYATMTDAQSLLWLHSSTSNASVHQSVLQAISGMTDSIPATEDVSALVKSLHQQIEHIKALVRSSGAESEVVELKLYCRALSVLCGHPMDEHSNKQLNVLLSSMTTTEKTTATFLRILHGSQRSSLRLHSEVWKILVDITISSPPVCSGAMGLELELMKILASPSTRSESKYPTTIDNLTDEMRGYMCDKLLACWGYGRTQTSSIRIIHHRLGIMLSLIPRIHQRLLDSSHASDRKEVIEITLVVVKGILLVIDSSEASGVNVDVEIFACGISMIFNTDQSQWIQTMLAARPRMDTYSRVIDTGIDTLVDIMLLLIDRHRERVLYAWVEGRCTIHVWKECVSRLIRWASGEEFRRWTFLKRVLAIVVIRELETRLDVSDDDDYELSLPQYDNEAYVEVN</sequence>
<keyword evidence="1" id="KW-1133">Transmembrane helix</keyword>
<keyword evidence="4" id="KW-1185">Reference proteome</keyword>
<dbReference type="Pfam" id="PF20153">
    <property type="entry name" value="DUF6535"/>
    <property type="match status" value="1"/>
</dbReference>
<feature type="transmembrane region" description="Helical" evidence="1">
    <location>
        <begin position="229"/>
        <end position="249"/>
    </location>
</feature>
<reference evidence="4" key="1">
    <citation type="journal article" date="2017" name="Nat. Ecol. Evol.">
        <title>Genome expansion and lineage-specific genetic innovations in the forest pathogenic fungi Armillaria.</title>
        <authorList>
            <person name="Sipos G."/>
            <person name="Prasanna A.N."/>
            <person name="Walter M.C."/>
            <person name="O'Connor E."/>
            <person name="Balint B."/>
            <person name="Krizsan K."/>
            <person name="Kiss B."/>
            <person name="Hess J."/>
            <person name="Varga T."/>
            <person name="Slot J."/>
            <person name="Riley R."/>
            <person name="Boka B."/>
            <person name="Rigling D."/>
            <person name="Barry K."/>
            <person name="Lee J."/>
            <person name="Mihaltcheva S."/>
            <person name="LaButti K."/>
            <person name="Lipzen A."/>
            <person name="Waldron R."/>
            <person name="Moloney N.M."/>
            <person name="Sperisen C."/>
            <person name="Kredics L."/>
            <person name="Vagvoelgyi C."/>
            <person name="Patrignani A."/>
            <person name="Fitzpatrick D."/>
            <person name="Nagy I."/>
            <person name="Doyle S."/>
            <person name="Anderson J.B."/>
            <person name="Grigoriev I.V."/>
            <person name="Gueldener U."/>
            <person name="Muensterkoetter M."/>
            <person name="Nagy L.G."/>
        </authorList>
    </citation>
    <scope>NUCLEOTIDE SEQUENCE [LARGE SCALE GENOMIC DNA]</scope>
    <source>
        <strain evidence="4">C18/9</strain>
    </source>
</reference>
<keyword evidence="1" id="KW-0812">Transmembrane</keyword>
<organism evidence="3 4">
    <name type="scientific">Armillaria ostoyae</name>
    <name type="common">Armillaria root rot fungus</name>
    <dbReference type="NCBI Taxonomy" id="47428"/>
    <lineage>
        <taxon>Eukaryota</taxon>
        <taxon>Fungi</taxon>
        <taxon>Dikarya</taxon>
        <taxon>Basidiomycota</taxon>
        <taxon>Agaricomycotina</taxon>
        <taxon>Agaricomycetes</taxon>
        <taxon>Agaricomycetidae</taxon>
        <taxon>Agaricales</taxon>
        <taxon>Marasmiineae</taxon>
        <taxon>Physalacriaceae</taxon>
        <taxon>Armillaria</taxon>
    </lineage>
</organism>
<evidence type="ECO:0000256" key="1">
    <source>
        <dbReference type="SAM" id="Phobius"/>
    </source>
</evidence>
<evidence type="ECO:0000313" key="3">
    <source>
        <dbReference type="EMBL" id="SJL12542.1"/>
    </source>
</evidence>
<dbReference type="EMBL" id="FUEG01000017">
    <property type="protein sequence ID" value="SJL12542.1"/>
    <property type="molecule type" value="Genomic_DNA"/>
</dbReference>
<dbReference type="AlphaFoldDB" id="A0A284RUX2"/>
<dbReference type="InterPro" id="IPR045338">
    <property type="entry name" value="DUF6535"/>
</dbReference>
<gene>
    <name evidence="3" type="ORF">ARMOST_15970</name>
</gene>
<proteinExistence type="predicted"/>
<dbReference type="OrthoDB" id="3219854at2759"/>
<dbReference type="STRING" id="47428.A0A284RUX2"/>